<dbReference type="PANTHER" id="PTHR47993:SF382">
    <property type="entry name" value="OS04G0193300 PROTEIN"/>
    <property type="match status" value="1"/>
</dbReference>
<protein>
    <recommendedName>
        <fullName evidence="2">F-box domain-containing protein</fullName>
    </recommendedName>
</protein>
<dbReference type="PANTHER" id="PTHR47993">
    <property type="entry name" value="OS09G0372900 PROTEIN-RELATED"/>
    <property type="match status" value="1"/>
</dbReference>
<feature type="compositionally biased region" description="Basic and acidic residues" evidence="1">
    <location>
        <begin position="12"/>
        <end position="22"/>
    </location>
</feature>
<dbReference type="InterPro" id="IPR001810">
    <property type="entry name" value="F-box_dom"/>
</dbReference>
<dbReference type="InterPro" id="IPR036047">
    <property type="entry name" value="F-box-like_dom_sf"/>
</dbReference>
<dbReference type="EMBL" id="AP004150">
    <property type="protein sequence ID" value="BAD07753.1"/>
    <property type="molecule type" value="Genomic_DNA"/>
</dbReference>
<dbReference type="CDD" id="cd22157">
    <property type="entry name" value="F-box_AtFBW1-like"/>
    <property type="match status" value="1"/>
</dbReference>
<accession>Q6ZG84</accession>
<dbReference type="Proteomes" id="UP000000763">
    <property type="component" value="Chromosome 2"/>
</dbReference>
<dbReference type="Gene3D" id="1.20.1280.50">
    <property type="match status" value="1"/>
</dbReference>
<dbReference type="SUPFAM" id="SSF81383">
    <property type="entry name" value="F-box domain"/>
    <property type="match status" value="1"/>
</dbReference>
<dbReference type="InterPro" id="IPR013187">
    <property type="entry name" value="F-box-assoc_dom_typ3"/>
</dbReference>
<gene>
    <name evidence="3" type="primary">OJ1007_D04.25</name>
</gene>
<organism evidence="3 4">
    <name type="scientific">Oryza sativa subsp. japonica</name>
    <name type="common">Rice</name>
    <dbReference type="NCBI Taxonomy" id="39947"/>
    <lineage>
        <taxon>Eukaryota</taxon>
        <taxon>Viridiplantae</taxon>
        <taxon>Streptophyta</taxon>
        <taxon>Embryophyta</taxon>
        <taxon>Tracheophyta</taxon>
        <taxon>Spermatophyta</taxon>
        <taxon>Magnoliopsida</taxon>
        <taxon>Liliopsida</taxon>
        <taxon>Poales</taxon>
        <taxon>Poaceae</taxon>
        <taxon>BOP clade</taxon>
        <taxon>Oryzoideae</taxon>
        <taxon>Oryzeae</taxon>
        <taxon>Oryzinae</taxon>
        <taxon>Oryza</taxon>
        <taxon>Oryza sativa</taxon>
    </lineage>
</organism>
<evidence type="ECO:0000313" key="4">
    <source>
        <dbReference type="Proteomes" id="UP000000763"/>
    </source>
</evidence>
<evidence type="ECO:0000259" key="2">
    <source>
        <dbReference type="SMART" id="SM00256"/>
    </source>
</evidence>
<dbReference type="AlphaFoldDB" id="Q6ZG84"/>
<dbReference type="Pfam" id="PF08268">
    <property type="entry name" value="FBA_3"/>
    <property type="match status" value="1"/>
</dbReference>
<feature type="domain" description="F-box" evidence="2">
    <location>
        <begin position="93"/>
        <end position="133"/>
    </location>
</feature>
<feature type="region of interest" description="Disordered" evidence="1">
    <location>
        <begin position="1"/>
        <end position="36"/>
    </location>
</feature>
<name>Q6ZG84_ORYSJ</name>
<evidence type="ECO:0000313" key="3">
    <source>
        <dbReference type="EMBL" id="BAD07753.1"/>
    </source>
</evidence>
<evidence type="ECO:0000256" key="1">
    <source>
        <dbReference type="SAM" id="MobiDB-lite"/>
    </source>
</evidence>
<sequence>MVPRGAALGRGRGVDEHPRDGDPVGDGFPGEREGEEEERVVEAEVGGGELWAEEVEASSPATAAISVAKVQAEEFEVQHIATPTATQLGAAAMNDDVVAEILLRLPAKSVLRCRAVCRSWRRITTADYFVAAHSRRRPLQLLGYTGPNDESLRDDEFLVTSAPVNAETMLICNPATRQLVNLPPVSTGGVVVDRNDLRLHSSAFYFHRPSGEYRVLCYRKGTNYILSTGSGEARRLGPVPDQQRRTCSFSAVTVGKTVGESVYWDRREVDDRSRIMAFDTVSERFRAVAPPPVEHADEGPLLDMHGRHARRGGDAGGAELKPRGLGRAILDDAGLLLVTLSCRWGLVYDTKEKRMLSCSHRSRSNPWNAAYRESLITVKPCTPPLPLNSEPWLNFY</sequence>
<proteinExistence type="predicted"/>
<reference evidence="4" key="1">
    <citation type="journal article" date="2005" name="Nature">
        <title>The map-based sequence of the rice genome.</title>
        <authorList>
            <consortium name="International rice genome sequencing project (IRGSP)"/>
            <person name="Matsumoto T."/>
            <person name="Wu J."/>
            <person name="Kanamori H."/>
            <person name="Katayose Y."/>
            <person name="Fujisawa M."/>
            <person name="Namiki N."/>
            <person name="Mizuno H."/>
            <person name="Yamamoto K."/>
            <person name="Antonio B.A."/>
            <person name="Baba T."/>
            <person name="Sakata K."/>
            <person name="Nagamura Y."/>
            <person name="Aoki H."/>
            <person name="Arikawa K."/>
            <person name="Arita K."/>
            <person name="Bito T."/>
            <person name="Chiden Y."/>
            <person name="Fujitsuka N."/>
            <person name="Fukunaka R."/>
            <person name="Hamada M."/>
            <person name="Harada C."/>
            <person name="Hayashi A."/>
            <person name="Hijishita S."/>
            <person name="Honda M."/>
            <person name="Hosokawa S."/>
            <person name="Ichikawa Y."/>
            <person name="Idonuma A."/>
            <person name="Iijima M."/>
            <person name="Ikeda M."/>
            <person name="Ikeno M."/>
            <person name="Ito K."/>
            <person name="Ito S."/>
            <person name="Ito T."/>
            <person name="Ito Y."/>
            <person name="Ito Y."/>
            <person name="Iwabuchi A."/>
            <person name="Kamiya K."/>
            <person name="Karasawa W."/>
            <person name="Kurita K."/>
            <person name="Katagiri S."/>
            <person name="Kikuta A."/>
            <person name="Kobayashi H."/>
            <person name="Kobayashi N."/>
            <person name="Machita K."/>
            <person name="Maehara T."/>
            <person name="Masukawa M."/>
            <person name="Mizubayashi T."/>
            <person name="Mukai Y."/>
            <person name="Nagasaki H."/>
            <person name="Nagata Y."/>
            <person name="Naito S."/>
            <person name="Nakashima M."/>
            <person name="Nakama Y."/>
            <person name="Nakamichi Y."/>
            <person name="Nakamura M."/>
            <person name="Meguro A."/>
            <person name="Negishi M."/>
            <person name="Ohta I."/>
            <person name="Ohta T."/>
            <person name="Okamoto M."/>
            <person name="Ono N."/>
            <person name="Saji S."/>
            <person name="Sakaguchi M."/>
            <person name="Sakai K."/>
            <person name="Shibata M."/>
            <person name="Shimokawa T."/>
            <person name="Song J."/>
            <person name="Takazaki Y."/>
            <person name="Terasawa K."/>
            <person name="Tsugane M."/>
            <person name="Tsuji K."/>
            <person name="Ueda S."/>
            <person name="Waki K."/>
            <person name="Yamagata H."/>
            <person name="Yamamoto M."/>
            <person name="Yamamoto S."/>
            <person name="Yamane H."/>
            <person name="Yoshiki S."/>
            <person name="Yoshihara R."/>
            <person name="Yukawa K."/>
            <person name="Zhong H."/>
            <person name="Yano M."/>
            <person name="Yuan Q."/>
            <person name="Ouyang S."/>
            <person name="Liu J."/>
            <person name="Jones K.M."/>
            <person name="Gansberger K."/>
            <person name="Moffat K."/>
            <person name="Hill J."/>
            <person name="Bera J."/>
            <person name="Fadrosh D."/>
            <person name="Jin S."/>
            <person name="Johri S."/>
            <person name="Kim M."/>
            <person name="Overton L."/>
            <person name="Reardon M."/>
            <person name="Tsitrin T."/>
            <person name="Vuong H."/>
            <person name="Weaver B."/>
            <person name="Ciecko A."/>
            <person name="Tallon L."/>
            <person name="Jackson J."/>
            <person name="Pai G."/>
            <person name="Aken S.V."/>
            <person name="Utterback T."/>
            <person name="Reidmuller S."/>
            <person name="Feldblyum T."/>
            <person name="Hsiao J."/>
            <person name="Zismann V."/>
            <person name="Iobst S."/>
            <person name="de Vazeille A.R."/>
            <person name="Buell C.R."/>
            <person name="Ying K."/>
            <person name="Li Y."/>
            <person name="Lu T."/>
            <person name="Huang Y."/>
            <person name="Zhao Q."/>
            <person name="Feng Q."/>
            <person name="Zhang L."/>
            <person name="Zhu J."/>
            <person name="Weng Q."/>
            <person name="Mu J."/>
            <person name="Lu Y."/>
            <person name="Fan D."/>
            <person name="Liu Y."/>
            <person name="Guan J."/>
            <person name="Zhang Y."/>
            <person name="Yu S."/>
            <person name="Liu X."/>
            <person name="Zhang Y."/>
            <person name="Hong G."/>
            <person name="Han B."/>
            <person name="Choisne N."/>
            <person name="Demange N."/>
            <person name="Orjeda G."/>
            <person name="Samain S."/>
            <person name="Cattolico L."/>
            <person name="Pelletier E."/>
            <person name="Couloux A."/>
            <person name="Segurens B."/>
            <person name="Wincker P."/>
            <person name="D'Hont A."/>
            <person name="Scarpelli C."/>
            <person name="Weissenbach J."/>
            <person name="Salanoubat M."/>
            <person name="Quetier F."/>
            <person name="Yu Y."/>
            <person name="Kim H.R."/>
            <person name="Rambo T."/>
            <person name="Currie J."/>
            <person name="Collura K."/>
            <person name="Luo M."/>
            <person name="Yang T."/>
            <person name="Ammiraju J.S.S."/>
            <person name="Engler F."/>
            <person name="Soderlund C."/>
            <person name="Wing R.A."/>
            <person name="Palmer L.E."/>
            <person name="de la Bastide M."/>
            <person name="Spiegel L."/>
            <person name="Nascimento L."/>
            <person name="Zutavern T."/>
            <person name="O'Shaughnessy A."/>
            <person name="Dike S."/>
            <person name="Dedhia N."/>
            <person name="Preston R."/>
            <person name="Balija V."/>
            <person name="McCombie W.R."/>
            <person name="Chow T."/>
            <person name="Chen H."/>
            <person name="Chung M."/>
            <person name="Chen C."/>
            <person name="Shaw J."/>
            <person name="Wu H."/>
            <person name="Hsiao K."/>
            <person name="Chao Y."/>
            <person name="Chu M."/>
            <person name="Cheng C."/>
            <person name="Hour A."/>
            <person name="Lee P."/>
            <person name="Lin S."/>
            <person name="Lin Y."/>
            <person name="Liou J."/>
            <person name="Liu S."/>
            <person name="Hsing Y."/>
            <person name="Raghuvanshi S."/>
            <person name="Mohanty A."/>
            <person name="Bharti A.K."/>
            <person name="Gaur A."/>
            <person name="Gupta V."/>
            <person name="Kumar D."/>
            <person name="Ravi V."/>
            <person name="Vij S."/>
            <person name="Kapur A."/>
            <person name="Khurana P."/>
            <person name="Khurana P."/>
            <person name="Khurana J.P."/>
            <person name="Tyagi A.K."/>
            <person name="Gaikwad K."/>
            <person name="Singh A."/>
            <person name="Dalal V."/>
            <person name="Srivastava S."/>
            <person name="Dixit A."/>
            <person name="Pal A.K."/>
            <person name="Ghazi I.A."/>
            <person name="Yadav M."/>
            <person name="Pandit A."/>
            <person name="Bhargava A."/>
            <person name="Sureshbabu K."/>
            <person name="Batra K."/>
            <person name="Sharma T.R."/>
            <person name="Mohapatra T."/>
            <person name="Singh N.K."/>
            <person name="Messing J."/>
            <person name="Nelson A.B."/>
            <person name="Fuks G."/>
            <person name="Kavchok S."/>
            <person name="Keizer G."/>
            <person name="Linton E."/>
            <person name="Llaca V."/>
            <person name="Song R."/>
            <person name="Tanyolac B."/>
            <person name="Young S."/>
            <person name="Ho-Il K."/>
            <person name="Hahn J.H."/>
            <person name="Sangsakoo G."/>
            <person name="Vanavichit A."/>
            <person name="de Mattos Luiz.A.T."/>
            <person name="Zimmer P.D."/>
            <person name="Malone G."/>
            <person name="Dellagostin O."/>
            <person name="de Oliveira A.C."/>
            <person name="Bevan M."/>
            <person name="Bancroft I."/>
            <person name="Minx P."/>
            <person name="Cordum H."/>
            <person name="Wilson R."/>
            <person name="Cheng Z."/>
            <person name="Jin W."/>
            <person name="Jiang J."/>
            <person name="Leong S.A."/>
            <person name="Iwama H."/>
            <person name="Gojobori T."/>
            <person name="Itoh T."/>
            <person name="Niimura Y."/>
            <person name="Fujii Y."/>
            <person name="Habara T."/>
            <person name="Sakai H."/>
            <person name="Sato Y."/>
            <person name="Wilson G."/>
            <person name="Kumar K."/>
            <person name="McCouch S."/>
            <person name="Juretic N."/>
            <person name="Hoen D."/>
            <person name="Wright S."/>
            <person name="Bruskiewich R."/>
            <person name="Bureau T."/>
            <person name="Miyao A."/>
            <person name="Hirochika H."/>
            <person name="Nishikawa T."/>
            <person name="Kadowaki K."/>
            <person name="Sugiura M."/>
            <person name="Burr B."/>
            <person name="Sasaki T."/>
        </authorList>
    </citation>
    <scope>NUCLEOTIDE SEQUENCE [LARGE SCALE GENOMIC DNA]</scope>
    <source>
        <strain evidence="4">cv. Nipponbare</strain>
    </source>
</reference>
<dbReference type="InterPro" id="IPR050233">
    <property type="entry name" value="A_thaliana_F-box"/>
</dbReference>
<dbReference type="Pfam" id="PF00646">
    <property type="entry name" value="F-box"/>
    <property type="match status" value="1"/>
</dbReference>
<reference evidence="4" key="2">
    <citation type="journal article" date="2008" name="Nucleic Acids Res.">
        <title>The rice annotation project database (RAP-DB): 2008 update.</title>
        <authorList>
            <consortium name="The rice annotation project (RAP)"/>
        </authorList>
    </citation>
    <scope>GENOME REANNOTATION</scope>
    <source>
        <strain evidence="4">cv. Nipponbare</strain>
    </source>
</reference>
<dbReference type="SMART" id="SM00256">
    <property type="entry name" value="FBOX"/>
    <property type="match status" value="1"/>
</dbReference>